<dbReference type="InterPro" id="IPR050288">
    <property type="entry name" value="Cellulose_deg_GH3"/>
</dbReference>
<dbReference type="Proteomes" id="UP000823769">
    <property type="component" value="Unassembled WGS sequence"/>
</dbReference>
<evidence type="ECO:0000313" key="7">
    <source>
        <dbReference type="EMBL" id="MBO8480697.1"/>
    </source>
</evidence>
<evidence type="ECO:0000259" key="6">
    <source>
        <dbReference type="SMART" id="SM01217"/>
    </source>
</evidence>
<dbReference type="SMART" id="SM01217">
    <property type="entry name" value="Fn3_like"/>
    <property type="match status" value="1"/>
</dbReference>
<proteinExistence type="inferred from homology"/>
<evidence type="ECO:0000256" key="1">
    <source>
        <dbReference type="ARBA" id="ARBA00005336"/>
    </source>
</evidence>
<dbReference type="Gene3D" id="2.60.40.10">
    <property type="entry name" value="Immunoglobulins"/>
    <property type="match status" value="1"/>
</dbReference>
<dbReference type="InterPro" id="IPR026891">
    <property type="entry name" value="Fn3-like"/>
</dbReference>
<dbReference type="InterPro" id="IPR017853">
    <property type="entry name" value="GH"/>
</dbReference>
<dbReference type="PRINTS" id="PR00133">
    <property type="entry name" value="GLHYDRLASE3"/>
</dbReference>
<evidence type="ECO:0000256" key="2">
    <source>
        <dbReference type="ARBA" id="ARBA00022801"/>
    </source>
</evidence>
<evidence type="ECO:0000256" key="5">
    <source>
        <dbReference type="SAM" id="SignalP"/>
    </source>
</evidence>
<comment type="similarity">
    <text evidence="1 4">Belongs to the glycosyl hydrolase 3 family.</text>
</comment>
<reference evidence="7" key="2">
    <citation type="journal article" date="2021" name="PeerJ">
        <title>Extensive microbial diversity within the chicken gut microbiome revealed by metagenomics and culture.</title>
        <authorList>
            <person name="Gilroy R."/>
            <person name="Ravi A."/>
            <person name="Getino M."/>
            <person name="Pursley I."/>
            <person name="Horton D.L."/>
            <person name="Alikhan N.F."/>
            <person name="Baker D."/>
            <person name="Gharbi K."/>
            <person name="Hall N."/>
            <person name="Watson M."/>
            <person name="Adriaenssens E.M."/>
            <person name="Foster-Nyarko E."/>
            <person name="Jarju S."/>
            <person name="Secka A."/>
            <person name="Antonio M."/>
            <person name="Oren A."/>
            <person name="Chaudhuri R.R."/>
            <person name="La Ragione R."/>
            <person name="Hildebrand F."/>
            <person name="Pallen M.J."/>
        </authorList>
    </citation>
    <scope>NUCLEOTIDE SEQUENCE</scope>
    <source>
        <strain evidence="7">B3-1481</strain>
    </source>
</reference>
<comment type="caution">
    <text evidence="7">The sequence shown here is derived from an EMBL/GenBank/DDBJ whole genome shotgun (WGS) entry which is preliminary data.</text>
</comment>
<dbReference type="SUPFAM" id="SSF52279">
    <property type="entry name" value="Beta-D-glucan exohydrolase, C-terminal domain"/>
    <property type="match status" value="1"/>
</dbReference>
<organism evidence="7 8">
    <name type="scientific">Candidatus Cryptobacteroides avistercoris</name>
    <dbReference type="NCBI Taxonomy" id="2840758"/>
    <lineage>
        <taxon>Bacteria</taxon>
        <taxon>Pseudomonadati</taxon>
        <taxon>Bacteroidota</taxon>
        <taxon>Bacteroidia</taxon>
        <taxon>Bacteroidales</taxon>
        <taxon>Candidatus Cryptobacteroides</taxon>
    </lineage>
</organism>
<feature type="domain" description="Fibronectin type III-like" evidence="6">
    <location>
        <begin position="669"/>
        <end position="740"/>
    </location>
</feature>
<dbReference type="InterPro" id="IPR013783">
    <property type="entry name" value="Ig-like_fold"/>
</dbReference>
<dbReference type="PANTHER" id="PTHR42715">
    <property type="entry name" value="BETA-GLUCOSIDASE"/>
    <property type="match status" value="1"/>
</dbReference>
<feature type="chain" id="PRO_5038934841" evidence="5">
    <location>
        <begin position="21"/>
        <end position="767"/>
    </location>
</feature>
<dbReference type="Gene3D" id="3.20.20.300">
    <property type="entry name" value="Glycoside hydrolase, family 3, N-terminal domain"/>
    <property type="match status" value="1"/>
</dbReference>
<dbReference type="SUPFAM" id="SSF51445">
    <property type="entry name" value="(Trans)glycosidases"/>
    <property type="match status" value="1"/>
</dbReference>
<keyword evidence="4" id="KW-0326">Glycosidase</keyword>
<dbReference type="Pfam" id="PF14310">
    <property type="entry name" value="Fn3-like"/>
    <property type="match status" value="1"/>
</dbReference>
<dbReference type="InterPro" id="IPR036881">
    <property type="entry name" value="Glyco_hydro_3_C_sf"/>
</dbReference>
<evidence type="ECO:0000256" key="3">
    <source>
        <dbReference type="ARBA" id="ARBA00023277"/>
    </source>
</evidence>
<evidence type="ECO:0000256" key="4">
    <source>
        <dbReference type="RuleBase" id="RU361161"/>
    </source>
</evidence>
<dbReference type="AlphaFoldDB" id="A0A9D9IX19"/>
<dbReference type="InterPro" id="IPR036962">
    <property type="entry name" value="Glyco_hydro_3_N_sf"/>
</dbReference>
<dbReference type="Pfam" id="PF00933">
    <property type="entry name" value="Glyco_hydro_3"/>
    <property type="match status" value="1"/>
</dbReference>
<reference evidence="7" key="1">
    <citation type="submission" date="2020-10" db="EMBL/GenBank/DDBJ databases">
        <authorList>
            <person name="Gilroy R."/>
        </authorList>
    </citation>
    <scope>NUCLEOTIDE SEQUENCE</scope>
    <source>
        <strain evidence="7">B3-1481</strain>
    </source>
</reference>
<dbReference type="PANTHER" id="PTHR42715:SF10">
    <property type="entry name" value="BETA-GLUCOSIDASE"/>
    <property type="match status" value="1"/>
</dbReference>
<dbReference type="Pfam" id="PF01915">
    <property type="entry name" value="Glyco_hydro_3_C"/>
    <property type="match status" value="1"/>
</dbReference>
<dbReference type="InterPro" id="IPR019800">
    <property type="entry name" value="Glyco_hydro_3_AS"/>
</dbReference>
<protein>
    <submittedName>
        <fullName evidence="7">Glycoside hydrolase family 3 C-terminal domain-containing protein</fullName>
    </submittedName>
</protein>
<keyword evidence="3" id="KW-0119">Carbohydrate metabolism</keyword>
<dbReference type="GO" id="GO:0005975">
    <property type="term" value="P:carbohydrate metabolic process"/>
    <property type="evidence" value="ECO:0007669"/>
    <property type="project" value="InterPro"/>
</dbReference>
<dbReference type="GO" id="GO:0004553">
    <property type="term" value="F:hydrolase activity, hydrolyzing O-glycosyl compounds"/>
    <property type="evidence" value="ECO:0007669"/>
    <property type="project" value="InterPro"/>
</dbReference>
<accession>A0A9D9IX19</accession>
<feature type="signal peptide" evidence="5">
    <location>
        <begin position="1"/>
        <end position="20"/>
    </location>
</feature>
<dbReference type="EMBL" id="JADILW010000088">
    <property type="protein sequence ID" value="MBO8480697.1"/>
    <property type="molecule type" value="Genomic_DNA"/>
</dbReference>
<sequence length="767" mass="83218">MNRIYRFLVLPLAVLAAAEASGQQAPQLGEASLDKVVKAMTLEEKAMLVVGTGMESMASGSFAVVGQVAKYVPGAAGSTFGIERLGVPPMVLADGPAGLRISPTREGTDDTFYCTHFPIGTLLSSTWNTELVESVGKAIGEEVHDYGVDVLLGPALNIQRHPLCGRNFEYYSEDPLLTGKIAASYVRGVQSNGVGTSIKHFAVNNQETNRQNNDARVSERALREIYLKGFEITVKEADPWTIMSSYNLINGVPASENKDLLTTVLRDEWGYKGMVMTDWFGGTDPVQQVWAGNDLLEPGTMDQYNKVLEGVKNGSISMADLDRNVKNILNLALRTPRFRNEPFSNKPDLETHAEMTRQSALEGMVLLKNDNGTLPLRNVRNVALFGYTSYNFIAGGTGSGNVNRAYTVSLLDGLRNVGFNVDDRLEADYEKCRPAATDGIFDAEVRPAELLPAADVLADMAADNDVAVITLGRISGEFRDRSSDDFMITPSEKAMLDAVTAAFHKVGKKVVVILNIGGVIETASWKDVPDAILCAWQAGQEGGNSVADILSGKESPSGKLPMTFPVYLSDAASSDNFPIDQESAIFVDGTTGAHQDKNVRNIDYTEYQEGIYVGYRWFEKQGLNVSYPFGYGLSYTEFSYSDPVARPRAEGGFTASVTVTNTGDTAGKEVVEVYVAAPKGGLDKPVKELKAFAKTRELQPGESQTLEFEVSAYELASFDEAQDRWETAAGEYIVHFGSSSADIRAKAAFSNARPSAYAVTPGLFERK</sequence>
<dbReference type="Gene3D" id="3.40.50.1700">
    <property type="entry name" value="Glycoside hydrolase family 3 C-terminal domain"/>
    <property type="match status" value="1"/>
</dbReference>
<evidence type="ECO:0000313" key="8">
    <source>
        <dbReference type="Proteomes" id="UP000823769"/>
    </source>
</evidence>
<dbReference type="InterPro" id="IPR001764">
    <property type="entry name" value="Glyco_hydro_3_N"/>
</dbReference>
<dbReference type="PROSITE" id="PS00775">
    <property type="entry name" value="GLYCOSYL_HYDROL_F3"/>
    <property type="match status" value="1"/>
</dbReference>
<keyword evidence="5" id="KW-0732">Signal</keyword>
<name>A0A9D9IX19_9BACT</name>
<dbReference type="InterPro" id="IPR002772">
    <property type="entry name" value="Glyco_hydro_3_C"/>
</dbReference>
<gene>
    <name evidence="7" type="ORF">IAB76_06280</name>
</gene>
<keyword evidence="2 4" id="KW-0378">Hydrolase</keyword>